<accession>A0ABW2IE92</accession>
<organism evidence="1 2">
    <name type="scientific">Herminiimonas glaciei</name>
    <dbReference type="NCBI Taxonomy" id="523788"/>
    <lineage>
        <taxon>Bacteria</taxon>
        <taxon>Pseudomonadati</taxon>
        <taxon>Pseudomonadota</taxon>
        <taxon>Betaproteobacteria</taxon>
        <taxon>Burkholderiales</taxon>
        <taxon>Oxalobacteraceae</taxon>
        <taxon>Herminiimonas</taxon>
    </lineage>
</organism>
<evidence type="ECO:0000313" key="1">
    <source>
        <dbReference type="EMBL" id="MFC7289294.1"/>
    </source>
</evidence>
<name>A0ABW2IE92_9BURK</name>
<dbReference type="RefSeq" id="WP_382272614.1">
    <property type="nucleotide sequence ID" value="NZ_JBHTBU010000002.1"/>
</dbReference>
<gene>
    <name evidence="1" type="ORF">ACFQPC_14695</name>
</gene>
<dbReference type="Proteomes" id="UP001596542">
    <property type="component" value="Unassembled WGS sequence"/>
</dbReference>
<dbReference type="EMBL" id="JBHTBU010000002">
    <property type="protein sequence ID" value="MFC7289294.1"/>
    <property type="molecule type" value="Genomic_DNA"/>
</dbReference>
<protein>
    <submittedName>
        <fullName evidence="1">Uncharacterized protein</fullName>
    </submittedName>
</protein>
<sequence>MKPFLRPRYAGMFLSLLLFVSLIVFIAVLKNIDALSEGMGCANKIIQKLNSKEEKYTVYQFNRLCGATAPDTLQMSIQPFGSSFDNEKYQSFLVLDSRARVVGVWRGPRDFSVKLESVTEMYRNEPKSREIGIQYIQ</sequence>
<reference evidence="2" key="1">
    <citation type="journal article" date="2019" name="Int. J. Syst. Evol. Microbiol.">
        <title>The Global Catalogue of Microorganisms (GCM) 10K type strain sequencing project: providing services to taxonomists for standard genome sequencing and annotation.</title>
        <authorList>
            <consortium name="The Broad Institute Genomics Platform"/>
            <consortium name="The Broad Institute Genome Sequencing Center for Infectious Disease"/>
            <person name="Wu L."/>
            <person name="Ma J."/>
        </authorList>
    </citation>
    <scope>NUCLEOTIDE SEQUENCE [LARGE SCALE GENOMIC DNA]</scope>
    <source>
        <strain evidence="2">KACC 12508</strain>
    </source>
</reference>
<comment type="caution">
    <text evidence="1">The sequence shown here is derived from an EMBL/GenBank/DDBJ whole genome shotgun (WGS) entry which is preliminary data.</text>
</comment>
<evidence type="ECO:0000313" key="2">
    <source>
        <dbReference type="Proteomes" id="UP001596542"/>
    </source>
</evidence>
<proteinExistence type="predicted"/>
<keyword evidence="2" id="KW-1185">Reference proteome</keyword>